<dbReference type="InterPro" id="IPR015943">
    <property type="entry name" value="WD40/YVTN_repeat-like_dom_sf"/>
</dbReference>
<evidence type="ECO:0000256" key="7">
    <source>
        <dbReference type="ARBA" id="ARBA00023425"/>
    </source>
</evidence>
<dbReference type="InterPro" id="IPR033010">
    <property type="entry name" value="Cdc20/Fizzy"/>
</dbReference>
<dbReference type="PROSITE" id="PS50082">
    <property type="entry name" value="WD_REPEATS_2"/>
    <property type="match status" value="4"/>
</dbReference>
<feature type="repeat" description="WD" evidence="8">
    <location>
        <begin position="163"/>
        <end position="204"/>
    </location>
</feature>
<comment type="function">
    <text evidence="7">Component of the anaphase promoting complex/cyclosome (APC/C), a cell cycle-regulated E3 ubiquitin-protein ligase complex that controls progression through mitosis and the G1 phase of the cell cycle.</text>
</comment>
<comment type="similarity">
    <text evidence="1">Belongs to the WD repeat CDC20/Fizzy family.</text>
</comment>
<feature type="region of interest" description="Disordered" evidence="9">
    <location>
        <begin position="1"/>
        <end position="37"/>
    </location>
</feature>
<proteinExistence type="inferred from homology"/>
<keyword evidence="11" id="KW-1185">Reference proteome</keyword>
<accession>A0A8B8N995</accession>
<dbReference type="KEGG" id="rarg:115732489"/>
<keyword evidence="5" id="KW-0498">Mitosis</keyword>
<feature type="repeat" description="WD" evidence="8">
    <location>
        <begin position="205"/>
        <end position="247"/>
    </location>
</feature>
<keyword evidence="6" id="KW-0131">Cell cycle</keyword>
<evidence type="ECO:0000313" key="11">
    <source>
        <dbReference type="Proteomes" id="UP000827889"/>
    </source>
</evidence>
<feature type="repeat" description="WD" evidence="8">
    <location>
        <begin position="291"/>
        <end position="324"/>
    </location>
</feature>
<dbReference type="GO" id="GO:0010997">
    <property type="term" value="F:anaphase-promoting complex binding"/>
    <property type="evidence" value="ECO:0007669"/>
    <property type="project" value="InterPro"/>
</dbReference>
<dbReference type="PANTHER" id="PTHR19918:SF8">
    <property type="entry name" value="FI02843P"/>
    <property type="match status" value="1"/>
</dbReference>
<dbReference type="PROSITE" id="PS00678">
    <property type="entry name" value="WD_REPEATS_1"/>
    <property type="match status" value="3"/>
</dbReference>
<feature type="compositionally biased region" description="Basic residues" evidence="9">
    <location>
        <begin position="22"/>
        <end position="31"/>
    </location>
</feature>
<dbReference type="PANTHER" id="PTHR19918">
    <property type="entry name" value="CELL DIVISION CYCLE 20 CDC20 FIZZY -RELATED"/>
    <property type="match status" value="1"/>
</dbReference>
<dbReference type="UniPathway" id="UPA00143"/>
<name>A0A8B8N995_9MYRT</name>
<keyword evidence="2 8" id="KW-0853">WD repeat</keyword>
<evidence type="ECO:0000256" key="9">
    <source>
        <dbReference type="SAM" id="MobiDB-lite"/>
    </source>
</evidence>
<dbReference type="Pfam" id="PF24807">
    <property type="entry name" value="WD40_CDC20-Fz"/>
    <property type="match status" value="1"/>
</dbReference>
<dbReference type="GO" id="GO:0005680">
    <property type="term" value="C:anaphase-promoting complex"/>
    <property type="evidence" value="ECO:0007669"/>
    <property type="project" value="TreeGrafter"/>
</dbReference>
<evidence type="ECO:0000259" key="10">
    <source>
        <dbReference type="Pfam" id="PF24807"/>
    </source>
</evidence>
<dbReference type="CDD" id="cd00200">
    <property type="entry name" value="WD40"/>
    <property type="match status" value="1"/>
</dbReference>
<dbReference type="GO" id="GO:1990757">
    <property type="term" value="F:ubiquitin ligase activator activity"/>
    <property type="evidence" value="ECO:0007669"/>
    <property type="project" value="TreeGrafter"/>
</dbReference>
<protein>
    <submittedName>
        <fullName evidence="12">Cell division cycle 20.2, cofactor of APC complex-like</fullName>
    </submittedName>
</protein>
<evidence type="ECO:0000256" key="3">
    <source>
        <dbReference type="ARBA" id="ARBA00022618"/>
    </source>
</evidence>
<dbReference type="GO" id="GO:0031145">
    <property type="term" value="P:anaphase-promoting complex-dependent catabolic process"/>
    <property type="evidence" value="ECO:0007669"/>
    <property type="project" value="TreeGrafter"/>
</dbReference>
<dbReference type="AlphaFoldDB" id="A0A8B8N995"/>
<dbReference type="InterPro" id="IPR020472">
    <property type="entry name" value="WD40_PAC1"/>
</dbReference>
<evidence type="ECO:0000256" key="4">
    <source>
        <dbReference type="ARBA" id="ARBA00022737"/>
    </source>
</evidence>
<dbReference type="InterPro" id="IPR019775">
    <property type="entry name" value="WD40_repeat_CS"/>
</dbReference>
<dbReference type="InterPro" id="IPR036322">
    <property type="entry name" value="WD40_repeat_dom_sf"/>
</dbReference>
<dbReference type="InterPro" id="IPR001680">
    <property type="entry name" value="WD40_rpt"/>
</dbReference>
<dbReference type="Proteomes" id="UP000827889">
    <property type="component" value="Chromosome 9"/>
</dbReference>
<evidence type="ECO:0000256" key="6">
    <source>
        <dbReference type="ARBA" id="ARBA00023306"/>
    </source>
</evidence>
<dbReference type="SUPFAM" id="SSF50978">
    <property type="entry name" value="WD40 repeat-like"/>
    <property type="match status" value="1"/>
</dbReference>
<dbReference type="InterPro" id="IPR056150">
    <property type="entry name" value="WD40_CDC20-Fz"/>
</dbReference>
<keyword evidence="3" id="KW-0132">Cell division</keyword>
<sequence length="349" mass="38557">MRSQRNWAELIPHQLTSPRPARPPRPRRRYRPQTPERTLDAQDIVDDDCLTLPDLGSSNILVYLWNASDGSTSELVTIDHENGPVTSVCWAPDGDKIAVGLNNSEVQLWDLTRSSLLTTLRGGHTSRVGSLAWNNHILTTGGMDGRIVNSVITRVGSPIVDTYRGHTLEVCGLKWSASGKQLASGGTDYILRIWEMFVASSLHRLEEHRDTVKALAWCPFQGDLLASGGGDRTIMFWDIHIGACLDSLYSGSQVCALLWNKNERELLSSHGFTRNQLTLWKYPSMVTIAELTGHNSRVLFMAQSPDGRTVASAAGDEKLMLWNVFGLLELAKPAPKANPEPFACSNGIR</sequence>
<feature type="repeat" description="WD" evidence="8">
    <location>
        <begin position="78"/>
        <end position="119"/>
    </location>
</feature>
<dbReference type="SMART" id="SM00320">
    <property type="entry name" value="WD40"/>
    <property type="match status" value="5"/>
</dbReference>
<organism evidence="11 12">
    <name type="scientific">Rhodamnia argentea</name>
    <dbReference type="NCBI Taxonomy" id="178133"/>
    <lineage>
        <taxon>Eukaryota</taxon>
        <taxon>Viridiplantae</taxon>
        <taxon>Streptophyta</taxon>
        <taxon>Embryophyta</taxon>
        <taxon>Tracheophyta</taxon>
        <taxon>Spermatophyta</taxon>
        <taxon>Magnoliopsida</taxon>
        <taxon>eudicotyledons</taxon>
        <taxon>Gunneridae</taxon>
        <taxon>Pentapetalae</taxon>
        <taxon>rosids</taxon>
        <taxon>malvids</taxon>
        <taxon>Myrtales</taxon>
        <taxon>Myrtaceae</taxon>
        <taxon>Myrtoideae</taxon>
        <taxon>Myrteae</taxon>
        <taxon>Australasian group</taxon>
        <taxon>Rhodamnia</taxon>
    </lineage>
</organism>
<evidence type="ECO:0000256" key="5">
    <source>
        <dbReference type="ARBA" id="ARBA00022776"/>
    </source>
</evidence>
<dbReference type="PROSITE" id="PS50294">
    <property type="entry name" value="WD_REPEATS_REGION"/>
    <property type="match status" value="4"/>
</dbReference>
<evidence type="ECO:0000313" key="12">
    <source>
        <dbReference type="RefSeq" id="XP_030519001.2"/>
    </source>
</evidence>
<dbReference type="GeneID" id="115732489"/>
<evidence type="ECO:0000256" key="8">
    <source>
        <dbReference type="PROSITE-ProRule" id="PRU00221"/>
    </source>
</evidence>
<dbReference type="GO" id="GO:0051301">
    <property type="term" value="P:cell division"/>
    <property type="evidence" value="ECO:0007669"/>
    <property type="project" value="UniProtKB-KW"/>
</dbReference>
<dbReference type="Gene3D" id="2.130.10.10">
    <property type="entry name" value="YVTN repeat-like/Quinoprotein amine dehydrogenase"/>
    <property type="match status" value="1"/>
</dbReference>
<reference evidence="12" key="1">
    <citation type="submission" date="2025-08" db="UniProtKB">
        <authorList>
            <consortium name="RefSeq"/>
        </authorList>
    </citation>
    <scope>IDENTIFICATION</scope>
    <source>
        <tissue evidence="12">Leaf</tissue>
    </source>
</reference>
<dbReference type="GO" id="GO:0016567">
    <property type="term" value="P:protein ubiquitination"/>
    <property type="evidence" value="ECO:0007669"/>
    <property type="project" value="UniProtKB-UniPathway"/>
</dbReference>
<evidence type="ECO:0000256" key="1">
    <source>
        <dbReference type="ARBA" id="ARBA00006445"/>
    </source>
</evidence>
<dbReference type="RefSeq" id="XP_030519001.2">
    <property type="nucleotide sequence ID" value="XM_030663141.2"/>
</dbReference>
<feature type="domain" description="CDC20/Fizzy WD40" evidence="10">
    <location>
        <begin position="39"/>
        <end position="322"/>
    </location>
</feature>
<gene>
    <name evidence="12" type="primary">LOC115732489</name>
</gene>
<evidence type="ECO:0000256" key="2">
    <source>
        <dbReference type="ARBA" id="ARBA00022574"/>
    </source>
</evidence>
<keyword evidence="4" id="KW-0677">Repeat</keyword>
<dbReference type="PRINTS" id="PR00320">
    <property type="entry name" value="GPROTEINBRPT"/>
</dbReference>
<dbReference type="GO" id="GO:1905786">
    <property type="term" value="P:positive regulation of anaphase-promoting complex-dependent catabolic process"/>
    <property type="evidence" value="ECO:0007669"/>
    <property type="project" value="TreeGrafter"/>
</dbReference>